<dbReference type="Pfam" id="PF04439">
    <property type="entry name" value="Adenyl_transf"/>
    <property type="match status" value="1"/>
</dbReference>
<dbReference type="EMBL" id="JADLRE010000024">
    <property type="protein sequence ID" value="MBF6228602.1"/>
    <property type="molecule type" value="Genomic_DNA"/>
</dbReference>
<keyword evidence="3" id="KW-1185">Reference proteome</keyword>
<proteinExistence type="predicted"/>
<reference evidence="2 3" key="1">
    <citation type="submission" date="2020-10" db="EMBL/GenBank/DDBJ databases">
        <title>Identification of Nocardia species via Next-generation sequencing and recognition of intraspecies genetic diversity.</title>
        <authorList>
            <person name="Li P."/>
            <person name="Li P."/>
            <person name="Lu B."/>
        </authorList>
    </citation>
    <scope>NUCLEOTIDE SEQUENCE [LARGE SCALE GENOMIC DNA]</scope>
    <source>
        <strain evidence="2 3">N-11</strain>
    </source>
</reference>
<protein>
    <submittedName>
        <fullName evidence="2">Aminoglycoside 6-adenylyltransferase</fullName>
    </submittedName>
</protein>
<evidence type="ECO:0000313" key="2">
    <source>
        <dbReference type="EMBL" id="MBF6228602.1"/>
    </source>
</evidence>
<dbReference type="Gene3D" id="1.20.120.330">
    <property type="entry name" value="Nucleotidyltransferases domain 2"/>
    <property type="match status" value="1"/>
</dbReference>
<organism evidence="2 3">
    <name type="scientific">Nocardia abscessus</name>
    <dbReference type="NCBI Taxonomy" id="120957"/>
    <lineage>
        <taxon>Bacteria</taxon>
        <taxon>Bacillati</taxon>
        <taxon>Actinomycetota</taxon>
        <taxon>Actinomycetes</taxon>
        <taxon>Mycobacteriales</taxon>
        <taxon>Nocardiaceae</taxon>
        <taxon>Nocardia</taxon>
    </lineage>
</organism>
<gene>
    <name evidence="2" type="ORF">IU470_26275</name>
</gene>
<dbReference type="SUPFAM" id="SSF81631">
    <property type="entry name" value="PAP/OAS1 substrate-binding domain"/>
    <property type="match status" value="1"/>
</dbReference>
<evidence type="ECO:0000313" key="3">
    <source>
        <dbReference type="Proteomes" id="UP000807309"/>
    </source>
</evidence>
<feature type="compositionally biased region" description="Basic and acidic residues" evidence="1">
    <location>
        <begin position="1"/>
        <end position="13"/>
    </location>
</feature>
<dbReference type="Proteomes" id="UP000807309">
    <property type="component" value="Unassembled WGS sequence"/>
</dbReference>
<dbReference type="Gene3D" id="3.30.460.10">
    <property type="entry name" value="Beta Polymerase, domain 2"/>
    <property type="match status" value="1"/>
</dbReference>
<dbReference type="SUPFAM" id="SSF81301">
    <property type="entry name" value="Nucleotidyltransferase"/>
    <property type="match status" value="1"/>
</dbReference>
<name>A0ABS0CGI3_9NOCA</name>
<dbReference type="InterPro" id="IPR007530">
    <property type="entry name" value="Aminoglycoside_adenylylTfrase"/>
</dbReference>
<sequence length="309" mass="33879">MASPRPDGKDDGHTGQAPSKGTEPLEDADLVVDRIIEFAATHPGISAVIQTGSRARGTRVDEFSDLDIELIGPGTGEFVGADDWLPAIGPVLVGIHLDNDEPHWPTCLVVLAEGLKIDFTLAGPGRLDDLIADGLDELYQRGYRVLLDKDSSTTALPPATGSHTPARPTAADIEATQREFWFEATQIPIYVARGDLWPAMLRLAELRESLLTMAEWHTTTRSGGRIDHWHNGHHLHEWLDPRFRDDPSAFFPRYNGAEILAAVHALAHTFSELAADICRENNCPALDLRDRVLAHAERISTARPDAFTG</sequence>
<comment type="caution">
    <text evidence="2">The sequence shown here is derived from an EMBL/GenBank/DDBJ whole genome shotgun (WGS) entry which is preliminary data.</text>
</comment>
<dbReference type="RefSeq" id="WP_195035488.1">
    <property type="nucleotide sequence ID" value="NZ_JADLRE010000024.1"/>
</dbReference>
<accession>A0ABS0CGI3</accession>
<dbReference type="InterPro" id="IPR043519">
    <property type="entry name" value="NT_sf"/>
</dbReference>
<evidence type="ECO:0000256" key="1">
    <source>
        <dbReference type="SAM" id="MobiDB-lite"/>
    </source>
</evidence>
<feature type="region of interest" description="Disordered" evidence="1">
    <location>
        <begin position="1"/>
        <end position="26"/>
    </location>
</feature>